<comment type="caution">
    <text evidence="2">The sequence shown here is derived from an EMBL/GenBank/DDBJ whole genome shotgun (WGS) entry which is preliminary data.</text>
</comment>
<organism evidence="2 3">
    <name type="scientific">Popillia japonica</name>
    <name type="common">Japanese beetle</name>
    <dbReference type="NCBI Taxonomy" id="7064"/>
    <lineage>
        <taxon>Eukaryota</taxon>
        <taxon>Metazoa</taxon>
        <taxon>Ecdysozoa</taxon>
        <taxon>Arthropoda</taxon>
        <taxon>Hexapoda</taxon>
        <taxon>Insecta</taxon>
        <taxon>Pterygota</taxon>
        <taxon>Neoptera</taxon>
        <taxon>Endopterygota</taxon>
        <taxon>Coleoptera</taxon>
        <taxon>Polyphaga</taxon>
        <taxon>Scarabaeiformia</taxon>
        <taxon>Scarabaeidae</taxon>
        <taxon>Rutelinae</taxon>
        <taxon>Popillia</taxon>
    </lineage>
</organism>
<dbReference type="InterPro" id="IPR048366">
    <property type="entry name" value="TNP-like_GBD"/>
</dbReference>
<protein>
    <recommendedName>
        <fullName evidence="1">Transposable element P transposase-like GTP-binding insertion domain-containing protein</fullName>
    </recommendedName>
</protein>
<evidence type="ECO:0000313" key="2">
    <source>
        <dbReference type="EMBL" id="KAK9739154.1"/>
    </source>
</evidence>
<dbReference type="EMBL" id="JASPKY010000078">
    <property type="protein sequence ID" value="KAK9739154.1"/>
    <property type="molecule type" value="Genomic_DNA"/>
</dbReference>
<gene>
    <name evidence="2" type="ORF">QE152_g9286</name>
</gene>
<feature type="domain" description="Transposable element P transposase-like GTP-binding insertion" evidence="1">
    <location>
        <begin position="1"/>
        <end position="56"/>
    </location>
</feature>
<dbReference type="Proteomes" id="UP001458880">
    <property type="component" value="Unassembled WGS sequence"/>
</dbReference>
<accession>A0AAW1M086</accession>
<dbReference type="AlphaFoldDB" id="A0AAW1M086"/>
<reference evidence="2 3" key="1">
    <citation type="journal article" date="2024" name="BMC Genomics">
        <title>De novo assembly and annotation of Popillia japonica's genome with initial clues to its potential as an invasive pest.</title>
        <authorList>
            <person name="Cucini C."/>
            <person name="Boschi S."/>
            <person name="Funari R."/>
            <person name="Cardaioli E."/>
            <person name="Iannotti N."/>
            <person name="Marturano G."/>
            <person name="Paoli F."/>
            <person name="Bruttini M."/>
            <person name="Carapelli A."/>
            <person name="Frati F."/>
            <person name="Nardi F."/>
        </authorList>
    </citation>
    <scope>NUCLEOTIDE SEQUENCE [LARGE SCALE GENOMIC DNA]</scope>
    <source>
        <strain evidence="2">DMR45628</strain>
    </source>
</reference>
<sequence length="96" mass="10630">MKVSVAAQVLSQRVAALMRGLARLASPHNISASGLETAEFLLLMDKVFDSVNGASIPPRSDKMLRCAATPTSMHDNFWTEAIQVFESMEFFNNKRK</sequence>
<dbReference type="Pfam" id="PF21788">
    <property type="entry name" value="TNP-like_GBD"/>
    <property type="match status" value="1"/>
</dbReference>
<keyword evidence="3" id="KW-1185">Reference proteome</keyword>
<evidence type="ECO:0000259" key="1">
    <source>
        <dbReference type="Pfam" id="PF21788"/>
    </source>
</evidence>
<evidence type="ECO:0000313" key="3">
    <source>
        <dbReference type="Proteomes" id="UP001458880"/>
    </source>
</evidence>
<proteinExistence type="predicted"/>
<name>A0AAW1M086_POPJA</name>